<comment type="subcellular location">
    <subcellularLocation>
        <location evidence="2">Cell membrane</location>
        <topology evidence="2">Multi-pass membrane protein</topology>
    </subcellularLocation>
</comment>
<evidence type="ECO:0000256" key="9">
    <source>
        <dbReference type="ARBA" id="ARBA00022840"/>
    </source>
</evidence>
<dbReference type="PROSITE" id="PS50885">
    <property type="entry name" value="HAMP"/>
    <property type="match status" value="1"/>
</dbReference>
<evidence type="ECO:0000256" key="7">
    <source>
        <dbReference type="ARBA" id="ARBA00022741"/>
    </source>
</evidence>
<evidence type="ECO:0000256" key="5">
    <source>
        <dbReference type="ARBA" id="ARBA00022553"/>
    </source>
</evidence>
<protein>
    <recommendedName>
        <fullName evidence="3">histidine kinase</fullName>
        <ecNumber evidence="3">2.7.13.3</ecNumber>
    </recommendedName>
</protein>
<dbReference type="InterPro" id="IPR036097">
    <property type="entry name" value="HisK_dim/P_sf"/>
</dbReference>
<sequence>MIANRIVYKLSGSILLFFLGVLLPFGFVINQIFTNFYYQNVQQEMDQTSSRLAQSIAHYHDSMMVDVMQMMAEFSGVKLYIADAQGKIIVNTSLPSISKQGFIPDQELKLLSAGTSIQKHYQDPISKISYLIVGKPIIDQDRFYGGVFVVSSIELIHQSILKIRQLLILSGFGAFFLAVGFTFVLTKKLSNPLIRMEQATRKIAKGNFSIRVDAMAKDEIGSLAAAINDLAVELQRYRDTRSEFFANISHELRTPITYLEGYAKVIKEGLYASEEEKNQYLGIIQKESQRMGRLIYDLFELSKMEAGKFDLDLEWVDLVEIMENLVRNTSLQAKEKGLDIQLNIGHELPLIFGDGLRMEQIFMNLLTNAIRYTNKGKIVIDLQRVADRHVLVSMEDTGIGIPQEELKHIFERFYRVEKSRSRQYGGTGLGLAIVKQLVELHGGQIQVHSQSGTGTRFEVRFPIESEKERRKS</sequence>
<dbReference type="Gene3D" id="1.10.287.130">
    <property type="match status" value="1"/>
</dbReference>
<keyword evidence="12" id="KW-0812">Transmembrane</keyword>
<reference evidence="15" key="1">
    <citation type="submission" date="2021-12" db="EMBL/GenBank/DDBJ databases">
        <title>Alicyclobacillaceae gen. nov., sp. nov., isolated from chalcocite enrichment system.</title>
        <authorList>
            <person name="Jiang Z."/>
        </authorList>
    </citation>
    <scope>NUCLEOTIDE SEQUENCE</scope>
    <source>
        <strain evidence="15">MYW30-H2</strain>
    </source>
</reference>
<keyword evidence="8" id="KW-0418">Kinase</keyword>
<keyword evidence="7" id="KW-0547">Nucleotide-binding</keyword>
<dbReference type="InterPro" id="IPR004358">
    <property type="entry name" value="Sig_transdc_His_kin-like_C"/>
</dbReference>
<keyword evidence="12" id="KW-1133">Transmembrane helix</keyword>
<dbReference type="InterPro" id="IPR050736">
    <property type="entry name" value="Sensor_HK_Regulatory"/>
</dbReference>
<evidence type="ECO:0000256" key="3">
    <source>
        <dbReference type="ARBA" id="ARBA00012438"/>
    </source>
</evidence>
<dbReference type="Pfam" id="PF02518">
    <property type="entry name" value="HATPase_c"/>
    <property type="match status" value="1"/>
</dbReference>
<keyword evidence="6" id="KW-0808">Transferase</keyword>
<dbReference type="SUPFAM" id="SSF55874">
    <property type="entry name" value="ATPase domain of HSP90 chaperone/DNA topoisomerase II/histidine kinase"/>
    <property type="match status" value="1"/>
</dbReference>
<dbReference type="InterPro" id="IPR005467">
    <property type="entry name" value="His_kinase_dom"/>
</dbReference>
<dbReference type="SMART" id="SM00387">
    <property type="entry name" value="HATPase_c"/>
    <property type="match status" value="1"/>
</dbReference>
<dbReference type="Pfam" id="PF18698">
    <property type="entry name" value="HisK_sensor"/>
    <property type="match status" value="1"/>
</dbReference>
<comment type="catalytic activity">
    <reaction evidence="1">
        <text>ATP + protein L-histidine = ADP + protein N-phospho-L-histidine.</text>
        <dbReference type="EC" id="2.7.13.3"/>
    </reaction>
</comment>
<dbReference type="RefSeq" id="WP_347437599.1">
    <property type="nucleotide sequence ID" value="NZ_CP089291.1"/>
</dbReference>
<keyword evidence="10" id="KW-0902">Two-component regulatory system</keyword>
<dbReference type="EMBL" id="CP089291">
    <property type="protein sequence ID" value="UOF90904.1"/>
    <property type="molecule type" value="Genomic_DNA"/>
</dbReference>
<evidence type="ECO:0000259" key="13">
    <source>
        <dbReference type="PROSITE" id="PS50109"/>
    </source>
</evidence>
<keyword evidence="11 12" id="KW-0472">Membrane</keyword>
<dbReference type="InterPro" id="IPR003594">
    <property type="entry name" value="HATPase_dom"/>
</dbReference>
<dbReference type="InterPro" id="IPR003660">
    <property type="entry name" value="HAMP_dom"/>
</dbReference>
<feature type="domain" description="Histidine kinase" evidence="13">
    <location>
        <begin position="247"/>
        <end position="465"/>
    </location>
</feature>
<evidence type="ECO:0000256" key="10">
    <source>
        <dbReference type="ARBA" id="ARBA00023012"/>
    </source>
</evidence>
<accession>A0ABY4CLN5</accession>
<evidence type="ECO:0000313" key="16">
    <source>
        <dbReference type="Proteomes" id="UP000830167"/>
    </source>
</evidence>
<keyword evidence="9 15" id="KW-0067">ATP-binding</keyword>
<name>A0ABY4CLN5_9BACL</name>
<dbReference type="SMART" id="SM00304">
    <property type="entry name" value="HAMP"/>
    <property type="match status" value="1"/>
</dbReference>
<dbReference type="CDD" id="cd06225">
    <property type="entry name" value="HAMP"/>
    <property type="match status" value="1"/>
</dbReference>
<evidence type="ECO:0000259" key="14">
    <source>
        <dbReference type="PROSITE" id="PS50885"/>
    </source>
</evidence>
<dbReference type="EC" id="2.7.13.3" evidence="3"/>
<dbReference type="InterPro" id="IPR041328">
    <property type="entry name" value="HisK_sensor"/>
</dbReference>
<dbReference type="PROSITE" id="PS50109">
    <property type="entry name" value="HIS_KIN"/>
    <property type="match status" value="1"/>
</dbReference>
<dbReference type="Gene3D" id="1.10.8.500">
    <property type="entry name" value="HAMP domain in histidine kinase"/>
    <property type="match status" value="1"/>
</dbReference>
<keyword evidence="16" id="KW-1185">Reference proteome</keyword>
<dbReference type="GO" id="GO:0005524">
    <property type="term" value="F:ATP binding"/>
    <property type="evidence" value="ECO:0007669"/>
    <property type="project" value="UniProtKB-KW"/>
</dbReference>
<dbReference type="Proteomes" id="UP000830167">
    <property type="component" value="Chromosome"/>
</dbReference>
<feature type="transmembrane region" description="Helical" evidence="12">
    <location>
        <begin position="166"/>
        <end position="185"/>
    </location>
</feature>
<keyword evidence="5" id="KW-0597">Phosphoprotein</keyword>
<dbReference type="SUPFAM" id="SSF158472">
    <property type="entry name" value="HAMP domain-like"/>
    <property type="match status" value="1"/>
</dbReference>
<dbReference type="Pfam" id="PF00512">
    <property type="entry name" value="HisKA"/>
    <property type="match status" value="1"/>
</dbReference>
<organism evidence="15 16">
    <name type="scientific">Fodinisporobacter ferrooxydans</name>
    <dbReference type="NCBI Taxonomy" id="2901836"/>
    <lineage>
        <taxon>Bacteria</taxon>
        <taxon>Bacillati</taxon>
        <taxon>Bacillota</taxon>
        <taxon>Bacilli</taxon>
        <taxon>Bacillales</taxon>
        <taxon>Alicyclobacillaceae</taxon>
        <taxon>Fodinisporobacter</taxon>
    </lineage>
</organism>
<feature type="domain" description="HAMP" evidence="14">
    <location>
        <begin position="187"/>
        <end position="239"/>
    </location>
</feature>
<evidence type="ECO:0000256" key="8">
    <source>
        <dbReference type="ARBA" id="ARBA00022777"/>
    </source>
</evidence>
<evidence type="ECO:0000256" key="1">
    <source>
        <dbReference type="ARBA" id="ARBA00000085"/>
    </source>
</evidence>
<keyword evidence="4" id="KW-1003">Cell membrane</keyword>
<dbReference type="Pfam" id="PF00672">
    <property type="entry name" value="HAMP"/>
    <property type="match status" value="1"/>
</dbReference>
<dbReference type="PRINTS" id="PR00344">
    <property type="entry name" value="BCTRLSENSOR"/>
</dbReference>
<dbReference type="PANTHER" id="PTHR43711">
    <property type="entry name" value="TWO-COMPONENT HISTIDINE KINASE"/>
    <property type="match status" value="1"/>
</dbReference>
<evidence type="ECO:0000256" key="6">
    <source>
        <dbReference type="ARBA" id="ARBA00022679"/>
    </source>
</evidence>
<dbReference type="SMART" id="SM00388">
    <property type="entry name" value="HisKA"/>
    <property type="match status" value="1"/>
</dbReference>
<dbReference type="InterPro" id="IPR036890">
    <property type="entry name" value="HATPase_C_sf"/>
</dbReference>
<evidence type="ECO:0000256" key="2">
    <source>
        <dbReference type="ARBA" id="ARBA00004651"/>
    </source>
</evidence>
<proteinExistence type="predicted"/>
<gene>
    <name evidence="15" type="ORF">LSG31_01040</name>
</gene>
<dbReference type="PANTHER" id="PTHR43711:SF26">
    <property type="entry name" value="SENSOR HISTIDINE KINASE RCSC"/>
    <property type="match status" value="1"/>
</dbReference>
<feature type="transmembrane region" description="Helical" evidence="12">
    <location>
        <begin position="6"/>
        <end position="29"/>
    </location>
</feature>
<dbReference type="Gene3D" id="3.30.450.20">
    <property type="entry name" value="PAS domain"/>
    <property type="match status" value="1"/>
</dbReference>
<dbReference type="CDD" id="cd00082">
    <property type="entry name" value="HisKA"/>
    <property type="match status" value="1"/>
</dbReference>
<dbReference type="CDD" id="cd16922">
    <property type="entry name" value="HATPase_EvgS-ArcB-TorS-like"/>
    <property type="match status" value="1"/>
</dbReference>
<dbReference type="Gene3D" id="3.30.565.10">
    <property type="entry name" value="Histidine kinase-like ATPase, C-terminal domain"/>
    <property type="match status" value="1"/>
</dbReference>
<evidence type="ECO:0000313" key="15">
    <source>
        <dbReference type="EMBL" id="UOF90904.1"/>
    </source>
</evidence>
<dbReference type="SUPFAM" id="SSF47384">
    <property type="entry name" value="Homodimeric domain of signal transducing histidine kinase"/>
    <property type="match status" value="1"/>
</dbReference>
<evidence type="ECO:0000256" key="4">
    <source>
        <dbReference type="ARBA" id="ARBA00022475"/>
    </source>
</evidence>
<evidence type="ECO:0000256" key="11">
    <source>
        <dbReference type="ARBA" id="ARBA00023136"/>
    </source>
</evidence>
<evidence type="ECO:0000256" key="12">
    <source>
        <dbReference type="SAM" id="Phobius"/>
    </source>
</evidence>
<dbReference type="InterPro" id="IPR003661">
    <property type="entry name" value="HisK_dim/P_dom"/>
</dbReference>